<evidence type="ECO:0000256" key="5">
    <source>
        <dbReference type="ARBA" id="ARBA00022729"/>
    </source>
</evidence>
<dbReference type="InterPro" id="IPR007110">
    <property type="entry name" value="Ig-like_dom"/>
</dbReference>
<dbReference type="SMART" id="SM00406">
    <property type="entry name" value="IGv"/>
    <property type="match status" value="1"/>
</dbReference>
<evidence type="ECO:0000256" key="13">
    <source>
        <dbReference type="SAM" id="MobiDB-lite"/>
    </source>
</evidence>
<evidence type="ECO:0000256" key="3">
    <source>
        <dbReference type="ARBA" id="ARBA00022475"/>
    </source>
</evidence>
<dbReference type="GO" id="GO:0043005">
    <property type="term" value="C:neuron projection"/>
    <property type="evidence" value="ECO:0007669"/>
    <property type="project" value="TreeGrafter"/>
</dbReference>
<dbReference type="AlphaFoldDB" id="A0A7E5WAM8"/>
<evidence type="ECO:0000259" key="14">
    <source>
        <dbReference type="PROSITE" id="PS50835"/>
    </source>
</evidence>
<dbReference type="InterPro" id="IPR003598">
    <property type="entry name" value="Ig_sub2"/>
</dbReference>
<feature type="domain" description="Ig-like" evidence="14">
    <location>
        <begin position="41"/>
        <end position="137"/>
    </location>
</feature>
<dbReference type="FunFam" id="2.60.40.10:FF:000328">
    <property type="entry name" value="CLUMA_CG000981, isoform A"/>
    <property type="match status" value="1"/>
</dbReference>
<keyword evidence="9" id="KW-0325">Glycoprotein</keyword>
<comment type="similarity">
    <text evidence="11">Belongs to the hemolin family.</text>
</comment>
<evidence type="ECO:0000256" key="1">
    <source>
        <dbReference type="ARBA" id="ARBA00004236"/>
    </source>
</evidence>
<evidence type="ECO:0000256" key="10">
    <source>
        <dbReference type="ARBA" id="ARBA00023319"/>
    </source>
</evidence>
<evidence type="ECO:0000256" key="4">
    <source>
        <dbReference type="ARBA" id="ARBA00022525"/>
    </source>
</evidence>
<keyword evidence="4" id="KW-0964">Secreted</keyword>
<dbReference type="InterPro" id="IPR013106">
    <property type="entry name" value="Ig_V-set"/>
</dbReference>
<organism evidence="15 16">
    <name type="scientific">Trichoplusia ni</name>
    <name type="common">Cabbage looper</name>
    <dbReference type="NCBI Taxonomy" id="7111"/>
    <lineage>
        <taxon>Eukaryota</taxon>
        <taxon>Metazoa</taxon>
        <taxon>Ecdysozoa</taxon>
        <taxon>Arthropoda</taxon>
        <taxon>Hexapoda</taxon>
        <taxon>Insecta</taxon>
        <taxon>Pterygota</taxon>
        <taxon>Neoptera</taxon>
        <taxon>Endopterygota</taxon>
        <taxon>Lepidoptera</taxon>
        <taxon>Glossata</taxon>
        <taxon>Ditrysia</taxon>
        <taxon>Noctuoidea</taxon>
        <taxon>Noctuidae</taxon>
        <taxon>Plusiinae</taxon>
        <taxon>Trichoplusia</taxon>
    </lineage>
</organism>
<dbReference type="Pfam" id="PF07679">
    <property type="entry name" value="I-set"/>
    <property type="match status" value="1"/>
</dbReference>
<dbReference type="Pfam" id="PF13927">
    <property type="entry name" value="Ig_3"/>
    <property type="match status" value="1"/>
</dbReference>
<evidence type="ECO:0000313" key="16">
    <source>
        <dbReference type="RefSeq" id="XP_026737502.1"/>
    </source>
</evidence>
<dbReference type="GO" id="GO:0005576">
    <property type="term" value="C:extracellular region"/>
    <property type="evidence" value="ECO:0007669"/>
    <property type="project" value="UniProtKB-SubCell"/>
</dbReference>
<dbReference type="RefSeq" id="XP_026737502.1">
    <property type="nucleotide sequence ID" value="XM_026881701.1"/>
</dbReference>
<dbReference type="GeneID" id="113500802"/>
<evidence type="ECO:0000256" key="6">
    <source>
        <dbReference type="ARBA" id="ARBA00022737"/>
    </source>
</evidence>
<keyword evidence="7" id="KW-0472">Membrane</keyword>
<evidence type="ECO:0000256" key="7">
    <source>
        <dbReference type="ARBA" id="ARBA00023136"/>
    </source>
</evidence>
<keyword evidence="6" id="KW-0677">Repeat</keyword>
<keyword evidence="15" id="KW-1185">Reference proteome</keyword>
<evidence type="ECO:0000256" key="2">
    <source>
        <dbReference type="ARBA" id="ARBA00004613"/>
    </source>
</evidence>
<keyword evidence="10" id="KW-0393">Immunoglobulin domain</keyword>
<evidence type="ECO:0000313" key="15">
    <source>
        <dbReference type="Proteomes" id="UP000322000"/>
    </source>
</evidence>
<feature type="domain" description="Ig-like" evidence="14">
    <location>
        <begin position="237"/>
        <end position="330"/>
    </location>
</feature>
<gene>
    <name evidence="16" type="primary">LOC113500802</name>
</gene>
<dbReference type="KEGG" id="tnl:113500802"/>
<dbReference type="InterPro" id="IPR013783">
    <property type="entry name" value="Ig-like_fold"/>
</dbReference>
<evidence type="ECO:0000256" key="8">
    <source>
        <dbReference type="ARBA" id="ARBA00023157"/>
    </source>
</evidence>
<evidence type="ECO:0000256" key="9">
    <source>
        <dbReference type="ARBA" id="ARBA00023180"/>
    </source>
</evidence>
<protein>
    <recommendedName>
        <fullName evidence="12">Hemolin</fullName>
    </recommendedName>
</protein>
<proteinExistence type="inferred from homology"/>
<dbReference type="OrthoDB" id="10012075at2759"/>
<comment type="subcellular location">
    <subcellularLocation>
        <location evidence="1">Cell membrane</location>
    </subcellularLocation>
    <subcellularLocation>
        <location evidence="2">Secreted</location>
    </subcellularLocation>
</comment>
<dbReference type="SMART" id="SM00409">
    <property type="entry name" value="IG"/>
    <property type="match status" value="3"/>
</dbReference>
<feature type="domain" description="Ig-like" evidence="14">
    <location>
        <begin position="142"/>
        <end position="226"/>
    </location>
</feature>
<dbReference type="PANTHER" id="PTHR12231:SF253">
    <property type="entry name" value="DPR-INTERACTING PROTEIN ETA, ISOFORM B-RELATED"/>
    <property type="match status" value="1"/>
</dbReference>
<dbReference type="InterPro" id="IPR013098">
    <property type="entry name" value="Ig_I-set"/>
</dbReference>
<keyword evidence="3" id="KW-1003">Cell membrane</keyword>
<dbReference type="GO" id="GO:0005886">
    <property type="term" value="C:plasma membrane"/>
    <property type="evidence" value="ECO:0007669"/>
    <property type="project" value="UniProtKB-SubCell"/>
</dbReference>
<evidence type="ECO:0000256" key="12">
    <source>
        <dbReference type="ARBA" id="ARBA00068688"/>
    </source>
</evidence>
<dbReference type="FunFam" id="2.60.40.10:FF:000032">
    <property type="entry name" value="palladin isoform X1"/>
    <property type="match status" value="1"/>
</dbReference>
<dbReference type="InterPro" id="IPR003599">
    <property type="entry name" value="Ig_sub"/>
</dbReference>
<dbReference type="PANTHER" id="PTHR12231">
    <property type="entry name" value="CTX-RELATED TYPE I TRANSMEMBRANE PROTEIN"/>
    <property type="match status" value="1"/>
</dbReference>
<sequence>MSTVSSSTVHTACRQTDGQTGEQSLCGRINVLYNILLTDEPTFIGRESNVTVVTGRDATLTCKVENLKGHKVAWLRVDTQTILTIGQHVITKNYRVAVSRVDQTWSLTLRDVRPSDGGRYMCQINTEPMITQTQHLHVAVPPDILDADSSSEVIIWEGDNVTLHCAASGTPEPTILWRREDYAAFRVGRETVSKWSGAWLNMTAVSRDMNGALLCIATNGVPPSVSKRILLHVLCKPTARVSQKMLGVYVGETMLLECKIEAYPTPTVYWTHIDLTKLYNGSKYQMSITSQGYKHTAVLKVKSVSRDDIGSYYCYAENSMGSVRGGITIYTLATTSTTTASVITTLDDVTTPHHFYAESEGIGLEDHHFPEEDRIVVVLSQHQMQNLDLSPSS</sequence>
<evidence type="ECO:0000256" key="11">
    <source>
        <dbReference type="ARBA" id="ARBA00061228"/>
    </source>
</evidence>
<keyword evidence="5" id="KW-0732">Signal</keyword>
<feature type="region of interest" description="Disordered" evidence="13">
    <location>
        <begin position="1"/>
        <end position="21"/>
    </location>
</feature>
<dbReference type="InterPro" id="IPR036179">
    <property type="entry name" value="Ig-like_dom_sf"/>
</dbReference>
<accession>A0A7E5WAM8</accession>
<dbReference type="Gene3D" id="2.60.40.10">
    <property type="entry name" value="Immunoglobulins"/>
    <property type="match status" value="3"/>
</dbReference>
<dbReference type="InParanoid" id="A0A7E5WAM8"/>
<name>A0A7E5WAM8_TRINI</name>
<dbReference type="SUPFAM" id="SSF48726">
    <property type="entry name" value="Immunoglobulin"/>
    <property type="match status" value="3"/>
</dbReference>
<dbReference type="Proteomes" id="UP000322000">
    <property type="component" value="Chromosome 14"/>
</dbReference>
<reference evidence="16" key="1">
    <citation type="submission" date="2025-08" db="UniProtKB">
        <authorList>
            <consortium name="RefSeq"/>
        </authorList>
    </citation>
    <scope>IDENTIFICATION</scope>
</reference>
<keyword evidence="8" id="KW-1015">Disulfide bond</keyword>
<dbReference type="SMART" id="SM00408">
    <property type="entry name" value="IGc2"/>
    <property type="match status" value="3"/>
</dbReference>
<dbReference type="Pfam" id="PF07686">
    <property type="entry name" value="V-set"/>
    <property type="match status" value="1"/>
</dbReference>
<dbReference type="PROSITE" id="PS50835">
    <property type="entry name" value="IG_LIKE"/>
    <property type="match status" value="3"/>
</dbReference>
<dbReference type="InterPro" id="IPR051170">
    <property type="entry name" value="Neural/epithelial_adhesion"/>
</dbReference>